<dbReference type="KEGG" id="sapo:SAPIO_CDS4605"/>
<reference evidence="3 4" key="1">
    <citation type="journal article" date="2014" name="Genome Announc.">
        <title>Draft genome sequence of the pathogenic fungus Scedosporium apiospermum.</title>
        <authorList>
            <person name="Vandeputte P."/>
            <person name="Ghamrawi S."/>
            <person name="Rechenmann M."/>
            <person name="Iltis A."/>
            <person name="Giraud S."/>
            <person name="Fleury M."/>
            <person name="Thornton C."/>
            <person name="Delhaes L."/>
            <person name="Meyer W."/>
            <person name="Papon N."/>
            <person name="Bouchara J.P."/>
        </authorList>
    </citation>
    <scope>NUCLEOTIDE SEQUENCE [LARGE SCALE GENOMIC DNA]</scope>
    <source>
        <strain evidence="3 4">IHEM 14462</strain>
    </source>
</reference>
<dbReference type="EMBL" id="JOWA01000093">
    <property type="protein sequence ID" value="KEZ43427.1"/>
    <property type="molecule type" value="Genomic_DNA"/>
</dbReference>
<name>A0A084G7W5_PSEDA</name>
<gene>
    <name evidence="3" type="ORF">SAPIO_CDS4605</name>
</gene>
<dbReference type="InterPro" id="IPR010730">
    <property type="entry name" value="HET"/>
</dbReference>
<proteinExistence type="predicted"/>
<dbReference type="AlphaFoldDB" id="A0A084G7W5"/>
<evidence type="ECO:0000259" key="2">
    <source>
        <dbReference type="Pfam" id="PF06985"/>
    </source>
</evidence>
<dbReference type="PANTHER" id="PTHR10622">
    <property type="entry name" value="HET DOMAIN-CONTAINING PROTEIN"/>
    <property type="match status" value="1"/>
</dbReference>
<evidence type="ECO:0000313" key="4">
    <source>
        <dbReference type="Proteomes" id="UP000028545"/>
    </source>
</evidence>
<keyword evidence="4" id="KW-1185">Reference proteome</keyword>
<dbReference type="GeneID" id="27723677"/>
<dbReference type="RefSeq" id="XP_016643226.1">
    <property type="nucleotide sequence ID" value="XM_016787117.1"/>
</dbReference>
<feature type="coiled-coil region" evidence="1">
    <location>
        <begin position="474"/>
        <end position="501"/>
    </location>
</feature>
<comment type="caution">
    <text evidence="3">The sequence shown here is derived from an EMBL/GenBank/DDBJ whole genome shotgun (WGS) entry which is preliminary data.</text>
</comment>
<organism evidence="3 4">
    <name type="scientific">Pseudallescheria apiosperma</name>
    <name type="common">Scedosporium apiospermum</name>
    <dbReference type="NCBI Taxonomy" id="563466"/>
    <lineage>
        <taxon>Eukaryota</taxon>
        <taxon>Fungi</taxon>
        <taxon>Dikarya</taxon>
        <taxon>Ascomycota</taxon>
        <taxon>Pezizomycotina</taxon>
        <taxon>Sordariomycetes</taxon>
        <taxon>Hypocreomycetidae</taxon>
        <taxon>Microascales</taxon>
        <taxon>Microascaceae</taxon>
        <taxon>Scedosporium</taxon>
    </lineage>
</organism>
<evidence type="ECO:0000256" key="1">
    <source>
        <dbReference type="SAM" id="Coils"/>
    </source>
</evidence>
<dbReference type="VEuPathDB" id="FungiDB:SAPIO_CDS4605"/>
<keyword evidence="1" id="KW-0175">Coiled coil</keyword>
<sequence>MRLLQLGSGGELTLTKDLEHHDIPPYAILSHTWGDEEDEVTFQDIMEKRGKQKPGYQKILFCGKQARDDNLDYFWVDTCCIDKTSSAELQKSITSMFRWYQDSKICYVYLEDVSKDEDGQTEISRAAGQHAFRRSRWFTRGWTLQELVAPRSVKFFDRNYSPLGDKEILRQQVSDITGIAERALLGDSLADFGVSERYEWARNRQTKREEDWAYSLQGIFNVFPSPSYGEGRASAVGKLVREIKENLLGIEVQGVIVDDVGQRRFINPLLLDIALLETLSLFDKARAQAERHRSIIHESRRRFKRNNVLVSDITAVFFKFLRRLLWSIFSPIILLGTLETELDLNATQLRSVIISNNDIASNLRREEEHSQKTLDELKRAQDFIQTQMEPSTQKIDDQSSVLREIEILKKYVEHTTIEIKEEKRQQMGPGQTGMIERQYEQSVQLKKQWPKVDKECRQWNQTLEGTKEEGNQKRTEIVATVKRHEEKLEEAERNRREWENKTFLGKVWAWLMWLSSCGSGD</sequence>
<dbReference type="Proteomes" id="UP000028545">
    <property type="component" value="Unassembled WGS sequence"/>
</dbReference>
<dbReference type="Pfam" id="PF06985">
    <property type="entry name" value="HET"/>
    <property type="match status" value="1"/>
</dbReference>
<dbReference type="HOGENOM" id="CLU_522912_0_0_1"/>
<protein>
    <recommendedName>
        <fullName evidence="2">Heterokaryon incompatibility domain-containing protein</fullName>
    </recommendedName>
</protein>
<dbReference type="OrthoDB" id="674604at2759"/>
<accession>A0A084G7W5</accession>
<dbReference type="PANTHER" id="PTHR10622:SF10">
    <property type="entry name" value="HET DOMAIN-CONTAINING PROTEIN"/>
    <property type="match status" value="1"/>
</dbReference>
<feature type="domain" description="Heterokaryon incompatibility" evidence="2">
    <location>
        <begin position="26"/>
        <end position="118"/>
    </location>
</feature>
<evidence type="ECO:0000313" key="3">
    <source>
        <dbReference type="EMBL" id="KEZ43427.1"/>
    </source>
</evidence>